<evidence type="ECO:0000313" key="4">
    <source>
        <dbReference type="Proteomes" id="UP000013782"/>
    </source>
</evidence>
<comment type="caution">
    <text evidence="3">The sequence shown here is derived from an EMBL/GenBank/DDBJ whole genome shotgun (WGS) entry which is preliminary data.</text>
</comment>
<dbReference type="AlphaFoldDB" id="R2QSA0"/>
<dbReference type="InterPro" id="IPR051547">
    <property type="entry name" value="TDP2-like"/>
</dbReference>
<dbReference type="RefSeq" id="WP_010755814.1">
    <property type="nucleotide sequence ID" value="NZ_ASWD01000002.1"/>
</dbReference>
<dbReference type="EMBL" id="AJAQ01000001">
    <property type="protein sequence ID" value="EOH98083.1"/>
    <property type="molecule type" value="Genomic_DNA"/>
</dbReference>
<gene>
    <name evidence="3" type="ORF">UAU_00754</name>
</gene>
<sequence>MKVLTLNTHSYMEEDLGKQIEVLAQTIKKNDYYLVSLQEVNQGRNAAKITTNNYFQPVLKQKAIREDNFMLLLVNRLNELGCNYYWSWVYNHIGYDIYHEGVGLLSKSPLASYSLLISESADPKDYRTRNVLISKTNHQGRDFVVINGHFSWWISSSEGFSYEWQQLENEAKKISLPMMIMGDFNNSDEVADQGYQLIMESPLNFLDSYKQAEVRYGRGTVEKAIDGWQNNHTSIRIDYIFNQAAFRVNKYKTVFDGKDLPLISDHLGIEAEINWS</sequence>
<keyword evidence="1" id="KW-0378">Hydrolase</keyword>
<dbReference type="CDD" id="cd09079">
    <property type="entry name" value="RgfB-like"/>
    <property type="match status" value="1"/>
</dbReference>
<evidence type="ECO:0000256" key="1">
    <source>
        <dbReference type="ARBA" id="ARBA00022801"/>
    </source>
</evidence>
<reference evidence="3 4" key="1">
    <citation type="submission" date="2013-02" db="EMBL/GenBank/DDBJ databases">
        <title>The Genome Sequence of Enterococcus pallens BAA-351.</title>
        <authorList>
            <consortium name="The Broad Institute Genome Sequencing Platform"/>
            <consortium name="The Broad Institute Genome Sequencing Center for Infectious Disease"/>
            <person name="Earl A.M."/>
            <person name="Gilmore M.S."/>
            <person name="Lebreton F."/>
            <person name="Walker B."/>
            <person name="Young S.K."/>
            <person name="Zeng Q."/>
            <person name="Gargeya S."/>
            <person name="Fitzgerald M."/>
            <person name="Haas B."/>
            <person name="Abouelleil A."/>
            <person name="Alvarado L."/>
            <person name="Arachchi H.M."/>
            <person name="Berlin A.M."/>
            <person name="Chapman S.B."/>
            <person name="Dewar J."/>
            <person name="Goldberg J."/>
            <person name="Griggs A."/>
            <person name="Gujja S."/>
            <person name="Hansen M."/>
            <person name="Howarth C."/>
            <person name="Imamovic A."/>
            <person name="Larimer J."/>
            <person name="McCowan C."/>
            <person name="Murphy C."/>
            <person name="Neiman D."/>
            <person name="Pearson M."/>
            <person name="Priest M."/>
            <person name="Roberts A."/>
            <person name="Saif S."/>
            <person name="Shea T."/>
            <person name="Sisk P."/>
            <person name="Sykes S."/>
            <person name="Wortman J."/>
            <person name="Nusbaum C."/>
            <person name="Birren B."/>
        </authorList>
    </citation>
    <scope>NUCLEOTIDE SEQUENCE [LARGE SCALE GENOMIC DNA]</scope>
    <source>
        <strain evidence="3 4">ATCC BAA-351</strain>
    </source>
</reference>
<dbReference type="PANTHER" id="PTHR15822:SF23">
    <property type="entry name" value="ENDONUCLEASE_EXONUCLEASE_PHOSPHATASE FAMILY PROTEIN"/>
    <property type="match status" value="1"/>
</dbReference>
<protein>
    <recommendedName>
        <fullName evidence="2">Endonuclease/exonuclease/phosphatase domain-containing protein</fullName>
    </recommendedName>
</protein>
<organism evidence="3 4">
    <name type="scientific">Enterococcus pallens ATCC BAA-351</name>
    <dbReference type="NCBI Taxonomy" id="1158607"/>
    <lineage>
        <taxon>Bacteria</taxon>
        <taxon>Bacillati</taxon>
        <taxon>Bacillota</taxon>
        <taxon>Bacilli</taxon>
        <taxon>Lactobacillales</taxon>
        <taxon>Enterococcaceae</taxon>
        <taxon>Enterococcus</taxon>
    </lineage>
</organism>
<keyword evidence="4" id="KW-1185">Reference proteome</keyword>
<dbReference type="InterPro" id="IPR005135">
    <property type="entry name" value="Endo/exonuclease/phosphatase"/>
</dbReference>
<feature type="domain" description="Endonuclease/exonuclease/phosphatase" evidence="2">
    <location>
        <begin position="17"/>
        <end position="266"/>
    </location>
</feature>
<evidence type="ECO:0000313" key="3">
    <source>
        <dbReference type="EMBL" id="EOH98083.1"/>
    </source>
</evidence>
<dbReference type="eggNOG" id="COG3568">
    <property type="taxonomic scope" value="Bacteria"/>
</dbReference>
<dbReference type="PANTHER" id="PTHR15822">
    <property type="entry name" value="TRAF AND TNF RECEPTOR-ASSOCIATED PROTEIN"/>
    <property type="match status" value="1"/>
</dbReference>
<evidence type="ECO:0000259" key="2">
    <source>
        <dbReference type="Pfam" id="PF03372"/>
    </source>
</evidence>
<proteinExistence type="predicted"/>
<dbReference type="GO" id="GO:0016787">
    <property type="term" value="F:hydrolase activity"/>
    <property type="evidence" value="ECO:0007669"/>
    <property type="project" value="UniProtKB-KW"/>
</dbReference>
<name>R2QSA0_9ENTE</name>
<dbReference type="InterPro" id="IPR036691">
    <property type="entry name" value="Endo/exonu/phosph_ase_sf"/>
</dbReference>
<dbReference type="Proteomes" id="UP000013782">
    <property type="component" value="Unassembled WGS sequence"/>
</dbReference>
<dbReference type="STRING" id="160454.RV10_GL004689"/>
<dbReference type="HOGENOM" id="CLU_086635_0_0_9"/>
<dbReference type="SUPFAM" id="SSF56219">
    <property type="entry name" value="DNase I-like"/>
    <property type="match status" value="1"/>
</dbReference>
<accession>R2QSA0</accession>
<dbReference type="PATRIC" id="fig|1158607.3.peg.758"/>
<dbReference type="OrthoDB" id="9812537at2"/>
<dbReference type="Pfam" id="PF03372">
    <property type="entry name" value="Exo_endo_phos"/>
    <property type="match status" value="1"/>
</dbReference>
<dbReference type="Gene3D" id="3.60.10.10">
    <property type="entry name" value="Endonuclease/exonuclease/phosphatase"/>
    <property type="match status" value="1"/>
</dbReference>